<evidence type="ECO:0000313" key="1">
    <source>
        <dbReference type="EMBL" id="KAI5672480.1"/>
    </source>
</evidence>
<gene>
    <name evidence="1" type="ORF">M9H77_12844</name>
</gene>
<dbReference type="EMBL" id="CM044703">
    <property type="protein sequence ID" value="KAI5672480.1"/>
    <property type="molecule type" value="Genomic_DNA"/>
</dbReference>
<accession>A0ACC0BIM6</accession>
<proteinExistence type="predicted"/>
<sequence length="140" mass="15388">MCKISGSRNKRPDKTHETPAPTQRKKVKSSKWEQTGPSEGGLVDPELIPLYDGHVAGPIWCGQDRGLLKSQSRCMELFDVATDPRSRLPSSDRAACYIQYLLGSSLFTDKIGNIAPSKLWPLVKDVRSSGVCFGCCDTCL</sequence>
<reference evidence="2" key="1">
    <citation type="journal article" date="2023" name="Nat. Plants">
        <title>Single-cell RNA sequencing provides a high-resolution roadmap for understanding the multicellular compartmentation of specialized metabolism.</title>
        <authorList>
            <person name="Sun S."/>
            <person name="Shen X."/>
            <person name="Li Y."/>
            <person name="Li Y."/>
            <person name="Wang S."/>
            <person name="Li R."/>
            <person name="Zhang H."/>
            <person name="Shen G."/>
            <person name="Guo B."/>
            <person name="Wei J."/>
            <person name="Xu J."/>
            <person name="St-Pierre B."/>
            <person name="Chen S."/>
            <person name="Sun C."/>
        </authorList>
    </citation>
    <scope>NUCLEOTIDE SEQUENCE [LARGE SCALE GENOMIC DNA]</scope>
</reference>
<keyword evidence="2" id="KW-1185">Reference proteome</keyword>
<dbReference type="Proteomes" id="UP001060085">
    <property type="component" value="Linkage Group LG03"/>
</dbReference>
<organism evidence="1 2">
    <name type="scientific">Catharanthus roseus</name>
    <name type="common">Madagascar periwinkle</name>
    <name type="synonym">Vinca rosea</name>
    <dbReference type="NCBI Taxonomy" id="4058"/>
    <lineage>
        <taxon>Eukaryota</taxon>
        <taxon>Viridiplantae</taxon>
        <taxon>Streptophyta</taxon>
        <taxon>Embryophyta</taxon>
        <taxon>Tracheophyta</taxon>
        <taxon>Spermatophyta</taxon>
        <taxon>Magnoliopsida</taxon>
        <taxon>eudicotyledons</taxon>
        <taxon>Gunneridae</taxon>
        <taxon>Pentapetalae</taxon>
        <taxon>asterids</taxon>
        <taxon>lamiids</taxon>
        <taxon>Gentianales</taxon>
        <taxon>Apocynaceae</taxon>
        <taxon>Rauvolfioideae</taxon>
        <taxon>Vinceae</taxon>
        <taxon>Catharanthinae</taxon>
        <taxon>Catharanthus</taxon>
    </lineage>
</organism>
<evidence type="ECO:0000313" key="2">
    <source>
        <dbReference type="Proteomes" id="UP001060085"/>
    </source>
</evidence>
<comment type="caution">
    <text evidence="1">The sequence shown here is derived from an EMBL/GenBank/DDBJ whole genome shotgun (WGS) entry which is preliminary data.</text>
</comment>
<name>A0ACC0BIM6_CATRO</name>
<protein>
    <submittedName>
        <fullName evidence="1">Uncharacterized protein</fullName>
    </submittedName>
</protein>